<proteinExistence type="predicted"/>
<reference evidence="2 3" key="2">
    <citation type="submission" date="2009-11" db="EMBL/GenBank/DDBJ databases">
        <title>The Genome Sequence of Allomyces macrogynus strain ATCC 38327.</title>
        <authorList>
            <consortium name="The Broad Institute Genome Sequencing Platform"/>
            <person name="Russ C."/>
            <person name="Cuomo C."/>
            <person name="Shea T."/>
            <person name="Young S.K."/>
            <person name="Zeng Q."/>
            <person name="Koehrsen M."/>
            <person name="Haas B."/>
            <person name="Borodovsky M."/>
            <person name="Guigo R."/>
            <person name="Alvarado L."/>
            <person name="Berlin A."/>
            <person name="Borenstein D."/>
            <person name="Chen Z."/>
            <person name="Engels R."/>
            <person name="Freedman E."/>
            <person name="Gellesch M."/>
            <person name="Goldberg J."/>
            <person name="Griggs A."/>
            <person name="Gujja S."/>
            <person name="Heiman D."/>
            <person name="Hepburn T."/>
            <person name="Howarth C."/>
            <person name="Jen D."/>
            <person name="Larson L."/>
            <person name="Lewis B."/>
            <person name="Mehta T."/>
            <person name="Park D."/>
            <person name="Pearson M."/>
            <person name="Roberts A."/>
            <person name="Saif S."/>
            <person name="Shenoy N."/>
            <person name="Sisk P."/>
            <person name="Stolte C."/>
            <person name="Sykes S."/>
            <person name="Walk T."/>
            <person name="White J."/>
            <person name="Yandava C."/>
            <person name="Burger G."/>
            <person name="Gray M.W."/>
            <person name="Holland P.W.H."/>
            <person name="King N."/>
            <person name="Lang F.B.F."/>
            <person name="Roger A.J."/>
            <person name="Ruiz-Trillo I."/>
            <person name="Lander E."/>
            <person name="Nusbaum C."/>
        </authorList>
    </citation>
    <scope>NUCLEOTIDE SEQUENCE [LARGE SCALE GENOMIC DNA]</scope>
    <source>
        <strain evidence="2 3">ATCC 38327</strain>
    </source>
</reference>
<dbReference type="OrthoDB" id="10394660at2759"/>
<evidence type="ECO:0000313" key="2">
    <source>
        <dbReference type="EMBL" id="KNE61461.1"/>
    </source>
</evidence>
<gene>
    <name evidence="2" type="ORF">AMAG_06282</name>
</gene>
<evidence type="ECO:0000256" key="1">
    <source>
        <dbReference type="SAM" id="MobiDB-lite"/>
    </source>
</evidence>
<dbReference type="VEuPathDB" id="FungiDB:AMAG_06282"/>
<accession>A0A0L0SG46</accession>
<dbReference type="EMBL" id="GG745338">
    <property type="protein sequence ID" value="KNE61461.1"/>
    <property type="molecule type" value="Genomic_DNA"/>
</dbReference>
<dbReference type="InterPro" id="IPR032727">
    <property type="entry name" value="CLAMP"/>
</dbReference>
<feature type="region of interest" description="Disordered" evidence="1">
    <location>
        <begin position="101"/>
        <end position="131"/>
    </location>
</feature>
<protein>
    <submittedName>
        <fullName evidence="2">Uncharacterized protein</fullName>
    </submittedName>
</protein>
<feature type="region of interest" description="Disordered" evidence="1">
    <location>
        <begin position="1"/>
        <end position="58"/>
    </location>
</feature>
<keyword evidence="3" id="KW-1185">Reference proteome</keyword>
<sequence length="340" mass="36260">MATSSPLTSSNITMGSTTGLADRTTSMLSTSRPQPHLSPTKPRDTSPRRQPAGTGVGAHDAACAAADARALTEVVLLHLFSLPSLEDRAVMIAQRLRLVPSKPSPSTITTTSVPSRPGGATTPTSANAAAATVPEPESLAVRRGMVQADVYYYAIEFAYRARFPHAAILATVHVVRRTLASAFLYAPRIDLAADVQVLASHILSVMVPQPPAYTTALTIDQGTALYAHLLDTLFRSYLLYKHVLSRRPAPRDAGHLLAPRPSLETLQTPLPVGNDVRRVPLGVVPVESSMPDLATRPPVMPREEWVAAKAKLQEAQTKWAEKMHAAEAALAACEPPAAGE</sequence>
<name>A0A0L0SG46_ALLM3</name>
<dbReference type="Proteomes" id="UP000054350">
    <property type="component" value="Unassembled WGS sequence"/>
</dbReference>
<feature type="compositionally biased region" description="Polar residues" evidence="1">
    <location>
        <begin position="1"/>
        <end position="33"/>
    </location>
</feature>
<reference evidence="2 3" key="1">
    <citation type="submission" date="2009-11" db="EMBL/GenBank/DDBJ databases">
        <title>Annotation of Allomyces macrogynus ATCC 38327.</title>
        <authorList>
            <consortium name="The Broad Institute Genome Sequencing Platform"/>
            <person name="Russ C."/>
            <person name="Cuomo C."/>
            <person name="Burger G."/>
            <person name="Gray M.W."/>
            <person name="Holland P.W.H."/>
            <person name="King N."/>
            <person name="Lang F.B.F."/>
            <person name="Roger A.J."/>
            <person name="Ruiz-Trillo I."/>
            <person name="Young S.K."/>
            <person name="Zeng Q."/>
            <person name="Gargeya S."/>
            <person name="Fitzgerald M."/>
            <person name="Haas B."/>
            <person name="Abouelleil A."/>
            <person name="Alvarado L."/>
            <person name="Arachchi H.M."/>
            <person name="Berlin A."/>
            <person name="Chapman S.B."/>
            <person name="Gearin G."/>
            <person name="Goldberg J."/>
            <person name="Griggs A."/>
            <person name="Gujja S."/>
            <person name="Hansen M."/>
            <person name="Heiman D."/>
            <person name="Howarth C."/>
            <person name="Larimer J."/>
            <person name="Lui A."/>
            <person name="MacDonald P.J.P."/>
            <person name="McCowen C."/>
            <person name="Montmayeur A."/>
            <person name="Murphy C."/>
            <person name="Neiman D."/>
            <person name="Pearson M."/>
            <person name="Priest M."/>
            <person name="Roberts A."/>
            <person name="Saif S."/>
            <person name="Shea T."/>
            <person name="Sisk P."/>
            <person name="Stolte C."/>
            <person name="Sykes S."/>
            <person name="Wortman J."/>
            <person name="Nusbaum C."/>
            <person name="Birren B."/>
        </authorList>
    </citation>
    <scope>NUCLEOTIDE SEQUENCE [LARGE SCALE GENOMIC DNA]</scope>
    <source>
        <strain evidence="2 3">ATCC 38327</strain>
    </source>
</reference>
<dbReference type="AlphaFoldDB" id="A0A0L0SG46"/>
<evidence type="ECO:0000313" key="3">
    <source>
        <dbReference type="Proteomes" id="UP000054350"/>
    </source>
</evidence>
<dbReference type="Pfam" id="PF14769">
    <property type="entry name" value="CLAMP"/>
    <property type="match status" value="1"/>
</dbReference>
<organism evidence="2 3">
    <name type="scientific">Allomyces macrogynus (strain ATCC 38327)</name>
    <name type="common">Allomyces javanicus var. macrogynus</name>
    <dbReference type="NCBI Taxonomy" id="578462"/>
    <lineage>
        <taxon>Eukaryota</taxon>
        <taxon>Fungi</taxon>
        <taxon>Fungi incertae sedis</taxon>
        <taxon>Blastocladiomycota</taxon>
        <taxon>Blastocladiomycetes</taxon>
        <taxon>Blastocladiales</taxon>
        <taxon>Blastocladiaceae</taxon>
        <taxon>Allomyces</taxon>
    </lineage>
</organism>